<dbReference type="Proteomes" id="UP001242732">
    <property type="component" value="Chromosome"/>
</dbReference>
<proteinExistence type="predicted"/>
<gene>
    <name evidence="1" type="ORF">QRO08_16015</name>
</gene>
<dbReference type="RefSeq" id="WP_041827320.1">
    <property type="nucleotide sequence ID" value="NZ_CP023687.1"/>
</dbReference>
<sequence length="72" mass="8895">MGRRRRFRWTRKTYREAHRAARVFDGYGFMYHDEPPMVARFRELWEAHPQHEDPLTRPLWARRPPGDDDVPF</sequence>
<dbReference type="EMBL" id="CP127363">
    <property type="protein sequence ID" value="WIY47334.1"/>
    <property type="molecule type" value="Genomic_DNA"/>
</dbReference>
<name>A0ABY9AKS1_PARCI</name>
<protein>
    <submittedName>
        <fullName evidence="1">Uncharacterized protein</fullName>
    </submittedName>
</protein>
<organism evidence="1 2">
    <name type="scientific">Paracidovorax citrulli</name>
    <name type="common">Acidovorax citrulli</name>
    <dbReference type="NCBI Taxonomy" id="80869"/>
    <lineage>
        <taxon>Bacteria</taxon>
        <taxon>Pseudomonadati</taxon>
        <taxon>Pseudomonadota</taxon>
        <taxon>Betaproteobacteria</taxon>
        <taxon>Burkholderiales</taxon>
        <taxon>Comamonadaceae</taxon>
        <taxon>Paracidovorax</taxon>
    </lineage>
</organism>
<evidence type="ECO:0000313" key="2">
    <source>
        <dbReference type="Proteomes" id="UP001242732"/>
    </source>
</evidence>
<evidence type="ECO:0000313" key="1">
    <source>
        <dbReference type="EMBL" id="WIY47334.1"/>
    </source>
</evidence>
<keyword evidence="2" id="KW-1185">Reference proteome</keyword>
<accession>A0ABY9AKS1</accession>
<reference evidence="1 2" key="1">
    <citation type="submission" date="2023-06" db="EMBL/GenBank/DDBJ databases">
        <authorList>
            <person name="Ham H."/>
            <person name="Park D.S."/>
        </authorList>
    </citation>
    <scope>NUCLEOTIDE SEQUENCE [LARGE SCALE GENOMIC DNA]</scope>
    <source>
        <strain evidence="1 2">KACC 17005</strain>
    </source>
</reference>